<feature type="region of interest" description="Disordered" evidence="9">
    <location>
        <begin position="564"/>
        <end position="583"/>
    </location>
</feature>
<comment type="subcellular location">
    <subcellularLocation>
        <location evidence="1 7">Nucleus</location>
    </subcellularLocation>
</comment>
<feature type="domain" description="Enhancer of polycomb-like N-terminal" evidence="10">
    <location>
        <begin position="14"/>
        <end position="258"/>
    </location>
</feature>
<evidence type="ECO:0000256" key="5">
    <source>
        <dbReference type="ARBA" id="ARBA00023242"/>
    </source>
</evidence>
<evidence type="ECO:0000259" key="10">
    <source>
        <dbReference type="Pfam" id="PF10513"/>
    </source>
</evidence>
<dbReference type="EMBL" id="CP144055">
    <property type="protein sequence ID" value="WWD18731.1"/>
    <property type="molecule type" value="Genomic_DNA"/>
</dbReference>
<evidence type="ECO:0000256" key="7">
    <source>
        <dbReference type="RuleBase" id="RU361124"/>
    </source>
</evidence>
<protein>
    <recommendedName>
        <fullName evidence="7">Enhancer of polycomb-like protein</fullName>
    </recommendedName>
</protein>
<feature type="compositionally biased region" description="Basic and acidic residues" evidence="9">
    <location>
        <begin position="226"/>
        <end position="236"/>
    </location>
</feature>
<dbReference type="KEGG" id="ksn:43585677"/>
<feature type="region of interest" description="Disordered" evidence="9">
    <location>
        <begin position="82"/>
        <end position="119"/>
    </location>
</feature>
<feature type="compositionally biased region" description="Polar residues" evidence="9">
    <location>
        <begin position="197"/>
        <end position="217"/>
    </location>
</feature>
<feature type="region of interest" description="Disordered" evidence="9">
    <location>
        <begin position="598"/>
        <end position="649"/>
    </location>
</feature>
<feature type="region of interest" description="Disordered" evidence="9">
    <location>
        <begin position="186"/>
        <end position="239"/>
    </location>
</feature>
<comment type="function">
    <text evidence="6">Component of the NuA4 histone acetyltransferase complex which is involved in transcriptional activation of selected genes principally by acetylation of nucleosomal histone H4 and H2A. The NuA4 complex is also involved in DNA repair. Involved in gene silencing by neighboring heterochromatin, blockage of the silencing spreading along the chromosome, and required for cell cycle progression through G2/M.</text>
</comment>
<evidence type="ECO:0000313" key="12">
    <source>
        <dbReference type="Proteomes" id="UP000322225"/>
    </source>
</evidence>
<feature type="region of interest" description="Disordered" evidence="9">
    <location>
        <begin position="1012"/>
        <end position="1080"/>
    </location>
</feature>
<dbReference type="GeneID" id="43585677"/>
<reference evidence="11" key="2">
    <citation type="submission" date="2024-01" db="EMBL/GenBank/DDBJ databases">
        <title>Comparative genomics of Cryptococcus and Kwoniella reveals pathogenesis evolution and contrasting modes of karyotype evolution via chromosome fusion or intercentromeric recombination.</title>
        <authorList>
            <person name="Coelho M.A."/>
            <person name="David-Palma M."/>
            <person name="Shea T."/>
            <person name="Bowers K."/>
            <person name="McGinley-Smith S."/>
            <person name="Mohammad A.W."/>
            <person name="Gnirke A."/>
            <person name="Yurkov A.M."/>
            <person name="Nowrousian M."/>
            <person name="Sun S."/>
            <person name="Cuomo C.A."/>
            <person name="Heitman J."/>
        </authorList>
    </citation>
    <scope>NUCLEOTIDE SEQUENCE</scope>
    <source>
        <strain evidence="11">CBS 12478</strain>
    </source>
</reference>
<dbReference type="InterPro" id="IPR024943">
    <property type="entry name" value="Enhancer_polycomb"/>
</dbReference>
<dbReference type="InterPro" id="IPR019542">
    <property type="entry name" value="Enhancer_polycomb-like_N"/>
</dbReference>
<evidence type="ECO:0000256" key="9">
    <source>
        <dbReference type="SAM" id="MobiDB-lite"/>
    </source>
</evidence>
<feature type="compositionally biased region" description="Polar residues" evidence="9">
    <location>
        <begin position="797"/>
        <end position="808"/>
    </location>
</feature>
<dbReference type="GO" id="GO:0005634">
    <property type="term" value="C:nucleus"/>
    <property type="evidence" value="ECO:0007669"/>
    <property type="project" value="UniProtKB-SubCell"/>
</dbReference>
<keyword evidence="8" id="KW-0175">Coiled coil</keyword>
<feature type="compositionally biased region" description="Low complexity" evidence="9">
    <location>
        <begin position="809"/>
        <end position="820"/>
    </location>
</feature>
<feature type="compositionally biased region" description="Basic and acidic residues" evidence="9">
    <location>
        <begin position="629"/>
        <end position="638"/>
    </location>
</feature>
<feature type="coiled-coil region" evidence="8">
    <location>
        <begin position="469"/>
        <end position="530"/>
    </location>
</feature>
<evidence type="ECO:0000256" key="4">
    <source>
        <dbReference type="ARBA" id="ARBA00023163"/>
    </source>
</evidence>
<sequence>MAPGRMVTSSRRAGRVTNKTKLVIYKGSNKVDLTAAETIVWENESTGGAHAEATKHQHVGAKGVESGELLEHHLQAALSSASLLHSRTQSAKPSSPKPSSSSSSTKPEPTTASSALNYHIPTPDATGIVDNNHFTPLYQATKYVEPVNYIRFSDTVEESSGGWGGLGYCMDDKDVKWLNEFNAKAEGSSGGEANGTVAASSPQTPLKESQQGGNQPPSAGRGMRAKGKEKEKEKNESAPAPLFISEDTFEYIMGVFEKYAEDSVPMLHTNISLLPPFASVEPMFSSPIPASFLPSNEIPKGLPDLKVLSRMARSIYSHWKARREERNGKSIMPALNYDETNDNDPYVCFRRRDIRATRKTRRTDNHSIEQFQKLQTELRNAHNLAQMVVRRENEKKALFKADRDVWEAKWKLFEIKRRWPSLGMSREEEEIITGRPMSGVVPITIPSLANGHALHPSQTNIPQMRKKVVEKDRDEREKRERAMEAARAAEKNMGSMAGRSNAPEALKERMLALQQKLEELLVKKKEADAHWDDCTDSSYQPLPQPHSIHTFRPITALDPHYSVRRGRANSDDDEDEPVLPSSFRLRRGRGGVVRLDRRTALLSRRRGSPPSSPTKYPDWLFPDTAPSRSEGRRPRSIDELEEDSPSSPEVLKRRRLNEVWRYDVDRGGALGVGMGVLEDQDRVIVDDLESKYVRNRISLLREEDIDKLRPDVSVLAQAAIALETPIELPPTPVFVRPQVVPPNPQLVAAHLQQQQLLQQQQQMEQFQRFQLLAQQQALVAQQQQAAMAQAQAQAQGMPNQSQVQQRVTSADGSANGAAGSPVVNGQQLQQQMPPPNSLPNQAQNGRPPVSKRPSQTGQTMGPPVQARPSLSPTNSLHPAQQAALAKNGQSPQLVNGMMLPNGKTFIQNGGANGAGTPQQQVQQLDPQVQQRIMAARLAAQAQQQLPQQPTNLDSLNPEQLAELTRVAQQAGFGDNIQGFIDARNKATLLRMAKLAQQQQAQQVAQQQQAAAQAQAQQQQQQQQQAGNGGAPGPGQPGFSSPALPTGSLQLKLPPHAAARLGAASTPNGQQQQSSPAPQRA</sequence>
<dbReference type="Proteomes" id="UP000322225">
    <property type="component" value="Chromosome 5"/>
</dbReference>
<dbReference type="GO" id="GO:0035267">
    <property type="term" value="C:NuA4 histone acetyltransferase complex"/>
    <property type="evidence" value="ECO:0007669"/>
    <property type="project" value="InterPro"/>
</dbReference>
<comment type="similarity">
    <text evidence="2 7">Belongs to the enhancer of polycomb family.</text>
</comment>
<dbReference type="PANTHER" id="PTHR14898">
    <property type="entry name" value="ENHANCER OF POLYCOMB"/>
    <property type="match status" value="1"/>
</dbReference>
<keyword evidence="5 7" id="KW-0539">Nucleus</keyword>
<feature type="compositionally biased region" description="Polar residues" evidence="9">
    <location>
        <begin position="868"/>
        <end position="878"/>
    </location>
</feature>
<organism evidence="11 12">
    <name type="scientific">Kwoniella shandongensis</name>
    <dbReference type="NCBI Taxonomy" id="1734106"/>
    <lineage>
        <taxon>Eukaryota</taxon>
        <taxon>Fungi</taxon>
        <taxon>Dikarya</taxon>
        <taxon>Basidiomycota</taxon>
        <taxon>Agaricomycotina</taxon>
        <taxon>Tremellomycetes</taxon>
        <taxon>Tremellales</taxon>
        <taxon>Cryptococcaceae</taxon>
        <taxon>Kwoniella</taxon>
    </lineage>
</organism>
<accession>A0AAJ8MXI0</accession>
<feature type="compositionally biased region" description="Low complexity" evidence="9">
    <location>
        <begin position="1012"/>
        <end position="1025"/>
    </location>
</feature>
<name>A0AAJ8MXI0_9TREE</name>
<reference evidence="11" key="1">
    <citation type="submission" date="2017-08" db="EMBL/GenBank/DDBJ databases">
        <authorList>
            <person name="Cuomo C."/>
            <person name="Billmyre B."/>
            <person name="Heitman J."/>
        </authorList>
    </citation>
    <scope>NUCLEOTIDE SEQUENCE</scope>
    <source>
        <strain evidence="11">CBS 12478</strain>
    </source>
</reference>
<evidence type="ECO:0000313" key="11">
    <source>
        <dbReference type="EMBL" id="WWD18731.1"/>
    </source>
</evidence>
<evidence type="ECO:0000256" key="2">
    <source>
        <dbReference type="ARBA" id="ARBA00008035"/>
    </source>
</evidence>
<proteinExistence type="inferred from homology"/>
<dbReference type="AlphaFoldDB" id="A0AAJ8MXI0"/>
<feature type="region of interest" description="Disordered" evidence="9">
    <location>
        <begin position="797"/>
        <end position="887"/>
    </location>
</feature>
<keyword evidence="12" id="KW-1185">Reference proteome</keyword>
<evidence type="ECO:0000256" key="8">
    <source>
        <dbReference type="SAM" id="Coils"/>
    </source>
</evidence>
<keyword evidence="3 7" id="KW-0805">Transcription regulation</keyword>
<feature type="compositionally biased region" description="Low complexity" evidence="9">
    <location>
        <begin position="1069"/>
        <end position="1080"/>
    </location>
</feature>
<evidence type="ECO:0000256" key="6">
    <source>
        <dbReference type="ARBA" id="ARBA00025513"/>
    </source>
</evidence>
<dbReference type="RefSeq" id="XP_031864462.2">
    <property type="nucleotide sequence ID" value="XM_032001572.2"/>
</dbReference>
<evidence type="ECO:0000256" key="3">
    <source>
        <dbReference type="ARBA" id="ARBA00023015"/>
    </source>
</evidence>
<gene>
    <name evidence="11" type="ORF">CI109_103185</name>
</gene>
<evidence type="ECO:0000256" key="1">
    <source>
        <dbReference type="ARBA" id="ARBA00004123"/>
    </source>
</evidence>
<feature type="compositionally biased region" description="Low complexity" evidence="9">
    <location>
        <begin position="82"/>
        <end position="115"/>
    </location>
</feature>
<dbReference type="Pfam" id="PF10513">
    <property type="entry name" value="EPL1"/>
    <property type="match status" value="1"/>
</dbReference>
<dbReference type="GO" id="GO:0006357">
    <property type="term" value="P:regulation of transcription by RNA polymerase II"/>
    <property type="evidence" value="ECO:0007669"/>
    <property type="project" value="InterPro"/>
</dbReference>
<keyword evidence="4 7" id="KW-0804">Transcription</keyword>